<gene>
    <name evidence="1" type="ORF">E2C01_091622</name>
</gene>
<name>A0A5B7JP35_PORTR</name>
<protein>
    <submittedName>
        <fullName evidence="1">Uncharacterized protein</fullName>
    </submittedName>
</protein>
<dbReference type="AlphaFoldDB" id="A0A5B7JP35"/>
<proteinExistence type="predicted"/>
<dbReference type="Proteomes" id="UP000324222">
    <property type="component" value="Unassembled WGS sequence"/>
</dbReference>
<evidence type="ECO:0000313" key="1">
    <source>
        <dbReference type="EMBL" id="MPC96365.1"/>
    </source>
</evidence>
<keyword evidence="2" id="KW-1185">Reference proteome</keyword>
<dbReference type="EMBL" id="VSRR010105715">
    <property type="protein sequence ID" value="MPC96365.1"/>
    <property type="molecule type" value="Genomic_DNA"/>
</dbReference>
<reference evidence="1 2" key="1">
    <citation type="submission" date="2019-05" db="EMBL/GenBank/DDBJ databases">
        <title>Another draft genome of Portunus trituberculatus and its Hox gene families provides insights of decapod evolution.</title>
        <authorList>
            <person name="Jeong J.-H."/>
            <person name="Song I."/>
            <person name="Kim S."/>
            <person name="Choi T."/>
            <person name="Kim D."/>
            <person name="Ryu S."/>
            <person name="Kim W."/>
        </authorList>
    </citation>
    <scope>NUCLEOTIDE SEQUENCE [LARGE SCALE GENOMIC DNA]</scope>
    <source>
        <tissue evidence="1">Muscle</tissue>
    </source>
</reference>
<accession>A0A5B7JP35</accession>
<sequence length="48" mass="5142">MKSSASPSLKGPGQLCSASLVEDIELQEVLVAQTLALETSCLDLHQWN</sequence>
<comment type="caution">
    <text evidence="1">The sequence shown here is derived from an EMBL/GenBank/DDBJ whole genome shotgun (WGS) entry which is preliminary data.</text>
</comment>
<evidence type="ECO:0000313" key="2">
    <source>
        <dbReference type="Proteomes" id="UP000324222"/>
    </source>
</evidence>
<organism evidence="1 2">
    <name type="scientific">Portunus trituberculatus</name>
    <name type="common">Swimming crab</name>
    <name type="synonym">Neptunus trituberculatus</name>
    <dbReference type="NCBI Taxonomy" id="210409"/>
    <lineage>
        <taxon>Eukaryota</taxon>
        <taxon>Metazoa</taxon>
        <taxon>Ecdysozoa</taxon>
        <taxon>Arthropoda</taxon>
        <taxon>Crustacea</taxon>
        <taxon>Multicrustacea</taxon>
        <taxon>Malacostraca</taxon>
        <taxon>Eumalacostraca</taxon>
        <taxon>Eucarida</taxon>
        <taxon>Decapoda</taxon>
        <taxon>Pleocyemata</taxon>
        <taxon>Brachyura</taxon>
        <taxon>Eubrachyura</taxon>
        <taxon>Portunoidea</taxon>
        <taxon>Portunidae</taxon>
        <taxon>Portuninae</taxon>
        <taxon>Portunus</taxon>
    </lineage>
</organism>